<name>A0A0B6YTM7_9EUPU</name>
<evidence type="ECO:0000259" key="3">
    <source>
        <dbReference type="Pfam" id="PF14763"/>
    </source>
</evidence>
<protein>
    <submittedName>
        <fullName evidence="4">Uncharacterized protein</fullName>
    </submittedName>
</protein>
<dbReference type="InterPro" id="IPR017216">
    <property type="entry name" value="HPS3"/>
</dbReference>
<evidence type="ECO:0000256" key="1">
    <source>
        <dbReference type="SAM" id="MobiDB-lite"/>
    </source>
</evidence>
<proteinExistence type="predicted"/>
<evidence type="ECO:0000313" key="4">
    <source>
        <dbReference type="EMBL" id="CEK59457.1"/>
    </source>
</evidence>
<dbReference type="InterPro" id="IPR029438">
    <property type="entry name" value="HPS3_C"/>
</dbReference>
<dbReference type="PANTHER" id="PTHR28633">
    <property type="entry name" value="HERMANSKY-PUDLAK SYNDROME 3 PROTEIN"/>
    <property type="match status" value="1"/>
</dbReference>
<evidence type="ECO:0000259" key="2">
    <source>
        <dbReference type="Pfam" id="PF14761"/>
    </source>
</evidence>
<dbReference type="Pfam" id="PF14763">
    <property type="entry name" value="HPS3_C"/>
    <property type="match status" value="1"/>
</dbReference>
<organism evidence="4">
    <name type="scientific">Arion vulgaris</name>
    <dbReference type="NCBI Taxonomy" id="1028688"/>
    <lineage>
        <taxon>Eukaryota</taxon>
        <taxon>Metazoa</taxon>
        <taxon>Spiralia</taxon>
        <taxon>Lophotrochozoa</taxon>
        <taxon>Mollusca</taxon>
        <taxon>Gastropoda</taxon>
        <taxon>Heterobranchia</taxon>
        <taxon>Euthyneura</taxon>
        <taxon>Panpulmonata</taxon>
        <taxon>Eupulmonata</taxon>
        <taxon>Stylommatophora</taxon>
        <taxon>Helicina</taxon>
        <taxon>Arionoidea</taxon>
        <taxon>Arionidae</taxon>
        <taxon>Arion</taxon>
    </lineage>
</organism>
<feature type="compositionally biased region" description="Low complexity" evidence="1">
    <location>
        <begin position="320"/>
        <end position="330"/>
    </location>
</feature>
<feature type="domain" description="BLOC-2 complex member HPS3 C-terminal" evidence="3">
    <location>
        <begin position="592"/>
        <end position="704"/>
    </location>
</feature>
<dbReference type="Pfam" id="PF14761">
    <property type="entry name" value="HPS3_N"/>
    <property type="match status" value="2"/>
</dbReference>
<feature type="domain" description="BLOC-2 complex member HPS3 N-terminal" evidence="2">
    <location>
        <begin position="439"/>
        <end position="570"/>
    </location>
</feature>
<reference evidence="4" key="1">
    <citation type="submission" date="2014-12" db="EMBL/GenBank/DDBJ databases">
        <title>Insight into the proteome of Arion vulgaris.</title>
        <authorList>
            <person name="Aradska J."/>
            <person name="Bulat T."/>
            <person name="Smidak R."/>
            <person name="Sarate P."/>
            <person name="Gangsoo J."/>
            <person name="Sialana F."/>
            <person name="Bilban M."/>
            <person name="Lubec G."/>
        </authorList>
    </citation>
    <scope>NUCLEOTIDE SEQUENCE</scope>
    <source>
        <tissue evidence="4">Skin</tissue>
    </source>
</reference>
<feature type="domain" description="BLOC-2 complex member HPS3 N-terminal" evidence="2">
    <location>
        <begin position="3"/>
        <end position="235"/>
    </location>
</feature>
<dbReference type="GO" id="GO:0005737">
    <property type="term" value="C:cytoplasm"/>
    <property type="evidence" value="ECO:0007669"/>
    <property type="project" value="TreeGrafter"/>
</dbReference>
<feature type="non-terminal residue" evidence="4">
    <location>
        <position position="705"/>
    </location>
</feature>
<gene>
    <name evidence="4" type="primary">ORF36375</name>
</gene>
<accession>A0A0B6YTM7</accession>
<sequence length="705" mass="79343">MVRVFKCHSFASQHVIPMVKEPLTICADGDKIFVATNDCEIIVFQISDGTSTETQRCPTISQVEKIVYNSFRSYIVTIELKRSWKRLTKSVRVYLNWETSTPGSTKPRTKVRVAGKSHVQHVSSLSKTELMEIVEVPLDENATSVAVCRYTGNFAVACGSEVKLCSVVEKTVANSDKTYLDVEVFLELCWNFQVLSMSLCEEFVICCSQKEVQGIRVRYDEGERKQMKRLPSSLSHTLGIRTLNNSDQELHNASRYSENDYMQPYHNESFSYVDQVIDERDGTLYSPIEPNVQDFKPLRRRNSDTCTSLKDFSVVGMRPSRQQSSASSNSLHGETPVTSVVDDEHFVEWNFQQDGASVGGPSICLPGLHSDSTLSQCYHHAHIISPPVLSDFSGGKVKYISGVQAETVLHLNDPQEKEEWNNIILIPSYNSVQTTLMRIPSVSTDRMRSVSRSLRTNMCCYVSGTRGGYLYQISPNLTRLSSYKYTDKALQVGVSQSYLHIVTRIGIETYTSRWATASLEVQEKDAGEQDIKQTHPPSSLDVCLCGHEPFFGAVNLSVGTDFLALLSKVEDLPSSEVHWGLYILHTFSLVDLYKDMISFAGKIKITGPASYIHLLQEAHLLLSTNPLYTVIKDTEVKDCYHQVCRLLGEYYSQPGQEDWTLSWPYYASSETSVQNIVMAAVKQAEQMTDQEFGKGLIDCLDHLLF</sequence>
<dbReference type="InterPro" id="IPR029437">
    <property type="entry name" value="HPS3_N"/>
</dbReference>
<dbReference type="AlphaFoldDB" id="A0A0B6YTM7"/>
<dbReference type="PANTHER" id="PTHR28633:SF1">
    <property type="entry name" value="BLOC-2 COMPLEX MEMBER HPS3"/>
    <property type="match status" value="1"/>
</dbReference>
<feature type="region of interest" description="Disordered" evidence="1">
    <location>
        <begin position="317"/>
        <end position="336"/>
    </location>
</feature>
<dbReference type="EMBL" id="HACG01012592">
    <property type="protein sequence ID" value="CEK59457.1"/>
    <property type="molecule type" value="Transcribed_RNA"/>
</dbReference>